<dbReference type="PANTHER" id="PTHR14939:SF5">
    <property type="entry name" value="F-BOX ONLY PROTEIN 22"/>
    <property type="match status" value="1"/>
</dbReference>
<gene>
    <name evidence="1" type="ORF">CEUTPL_LOCUS9349</name>
</gene>
<reference evidence="1" key="1">
    <citation type="submission" date="2022-01" db="EMBL/GenBank/DDBJ databases">
        <authorList>
            <person name="King R."/>
        </authorList>
    </citation>
    <scope>NUCLEOTIDE SEQUENCE</scope>
</reference>
<evidence type="ECO:0000313" key="2">
    <source>
        <dbReference type="Proteomes" id="UP001152799"/>
    </source>
</evidence>
<dbReference type="Proteomes" id="UP001152799">
    <property type="component" value="Chromosome 5"/>
</dbReference>
<dbReference type="AlphaFoldDB" id="A0A9N9QPZ1"/>
<dbReference type="PANTHER" id="PTHR14939">
    <property type="entry name" value="F-BOX ONLY PROTEIN 22"/>
    <property type="match status" value="1"/>
</dbReference>
<proteinExistence type="predicted"/>
<protein>
    <recommendedName>
        <fullName evidence="3">F-box domain-containing protein</fullName>
    </recommendedName>
</protein>
<organism evidence="1 2">
    <name type="scientific">Ceutorhynchus assimilis</name>
    <name type="common">cabbage seed weevil</name>
    <dbReference type="NCBI Taxonomy" id="467358"/>
    <lineage>
        <taxon>Eukaryota</taxon>
        <taxon>Metazoa</taxon>
        <taxon>Ecdysozoa</taxon>
        <taxon>Arthropoda</taxon>
        <taxon>Hexapoda</taxon>
        <taxon>Insecta</taxon>
        <taxon>Pterygota</taxon>
        <taxon>Neoptera</taxon>
        <taxon>Endopterygota</taxon>
        <taxon>Coleoptera</taxon>
        <taxon>Polyphaga</taxon>
        <taxon>Cucujiformia</taxon>
        <taxon>Curculionidae</taxon>
        <taxon>Ceutorhynchinae</taxon>
        <taxon>Ceutorhynchus</taxon>
    </lineage>
</organism>
<keyword evidence="2" id="KW-1185">Reference proteome</keyword>
<evidence type="ECO:0008006" key="3">
    <source>
        <dbReference type="Google" id="ProtNLM"/>
    </source>
</evidence>
<dbReference type="GO" id="GO:0000209">
    <property type="term" value="P:protein polyubiquitination"/>
    <property type="evidence" value="ECO:0007669"/>
    <property type="project" value="TreeGrafter"/>
</dbReference>
<dbReference type="GO" id="GO:0032436">
    <property type="term" value="P:positive regulation of proteasomal ubiquitin-dependent protein catabolic process"/>
    <property type="evidence" value="ECO:0007669"/>
    <property type="project" value="TreeGrafter"/>
</dbReference>
<name>A0A9N9QPZ1_9CUCU</name>
<accession>A0A9N9QPZ1</accession>
<sequence>MSRLRGSRNPSLFLESVRRQIPKTHISPTENFDFGEALTRVYPILDLIFDYLPADDLKSCLEVSQSWGAAAQYILAKRRAPSWFTCYKKTKDLDEISCSPNLHYDNAEIGIIFYNSCVFKVHGYVRLQKQLLAVDMTVSEYFKEDLLPKSVDYCLLAVHRTISCFSNGRTREEIEYRGSIFDGVFIPKIPSVRTLMFECNPRINPLVKTKNNSLLRPHEETKCLLIFSRSKITLYLTALLDCLLQDSNSVAIGGGIIKTVKTVQHNTKVNPIHQAVCIAFLKDKSLENFNAYSCCIEDPDLSKDEFTVKLVHFRRNIDLKYHSLAFRIACVSKFDGLMELEAFQKVFPDVPLASIDARGEFGLNSYPNAVASEQGSKQEEKIQESKFSHLTHEYSSVYVIITWD</sequence>
<dbReference type="EMBL" id="OU892281">
    <property type="protein sequence ID" value="CAG9768828.1"/>
    <property type="molecule type" value="Genomic_DNA"/>
</dbReference>
<dbReference type="OrthoDB" id="199913at2759"/>
<evidence type="ECO:0000313" key="1">
    <source>
        <dbReference type="EMBL" id="CAG9768828.1"/>
    </source>
</evidence>